<proteinExistence type="predicted"/>
<keyword evidence="2" id="KW-0472">Membrane</keyword>
<sequence length="276" mass="30984">MSATPTSSTDSAEASNTSTAHGFQALSPATSLPFTFVIVFVAVFLFFVGCSCGSRRFAWELRHRIAVQDQDTPRRVRQSRPVLWDVWTQMGRNTRKNWVGQKQIEEAVLDIWSAVQPLSVTYVREHQRPKHRNADADCARPPVSAALPVPRPPAPLTLPSAFLRVFERILFLPPFIPPRIPPRRDETEFPEVPKAPPPVRALQVSILIAMPSPVRGTRRIPRSMDDLPEQKEDRIVDEERRGRTTDEVTNGDAADGEKLGEYVIGMTEVPWTDDGS</sequence>
<keyword evidence="2" id="KW-1133">Transmembrane helix</keyword>
<dbReference type="EMBL" id="BFAD01000005">
    <property type="protein sequence ID" value="GBE83940.1"/>
    <property type="molecule type" value="Genomic_DNA"/>
</dbReference>
<name>A0A401GP48_9APHY</name>
<keyword evidence="4" id="KW-1185">Reference proteome</keyword>
<keyword evidence="2" id="KW-0812">Transmembrane</keyword>
<feature type="region of interest" description="Disordered" evidence="1">
    <location>
        <begin position="217"/>
        <end position="261"/>
    </location>
</feature>
<evidence type="ECO:0000313" key="4">
    <source>
        <dbReference type="Proteomes" id="UP000287166"/>
    </source>
</evidence>
<dbReference type="InParanoid" id="A0A401GP48"/>
<dbReference type="AlphaFoldDB" id="A0A401GP48"/>
<comment type="caution">
    <text evidence="3">The sequence shown here is derived from an EMBL/GenBank/DDBJ whole genome shotgun (WGS) entry which is preliminary data.</text>
</comment>
<evidence type="ECO:0000256" key="1">
    <source>
        <dbReference type="SAM" id="MobiDB-lite"/>
    </source>
</evidence>
<reference evidence="3 4" key="1">
    <citation type="journal article" date="2018" name="Sci. Rep.">
        <title>Genome sequence of the cauliflower mushroom Sparassis crispa (Hanabiratake) and its association with beneficial usage.</title>
        <authorList>
            <person name="Kiyama R."/>
            <person name="Furutani Y."/>
            <person name="Kawaguchi K."/>
            <person name="Nakanishi T."/>
        </authorList>
    </citation>
    <scope>NUCLEOTIDE SEQUENCE [LARGE SCALE GENOMIC DNA]</scope>
</reference>
<accession>A0A401GP48</accession>
<protein>
    <recommendedName>
        <fullName evidence="5">Transmembrane protein</fullName>
    </recommendedName>
</protein>
<dbReference type="RefSeq" id="XP_027614853.1">
    <property type="nucleotide sequence ID" value="XM_027759052.1"/>
</dbReference>
<dbReference type="OrthoDB" id="2796963at2759"/>
<gene>
    <name evidence="3" type="ORF">SCP_0509990</name>
</gene>
<evidence type="ECO:0000313" key="3">
    <source>
        <dbReference type="EMBL" id="GBE83940.1"/>
    </source>
</evidence>
<organism evidence="3 4">
    <name type="scientific">Sparassis crispa</name>
    <dbReference type="NCBI Taxonomy" id="139825"/>
    <lineage>
        <taxon>Eukaryota</taxon>
        <taxon>Fungi</taxon>
        <taxon>Dikarya</taxon>
        <taxon>Basidiomycota</taxon>
        <taxon>Agaricomycotina</taxon>
        <taxon>Agaricomycetes</taxon>
        <taxon>Polyporales</taxon>
        <taxon>Sparassidaceae</taxon>
        <taxon>Sparassis</taxon>
    </lineage>
</organism>
<evidence type="ECO:0008006" key="5">
    <source>
        <dbReference type="Google" id="ProtNLM"/>
    </source>
</evidence>
<dbReference type="Proteomes" id="UP000287166">
    <property type="component" value="Unassembled WGS sequence"/>
</dbReference>
<evidence type="ECO:0000256" key="2">
    <source>
        <dbReference type="SAM" id="Phobius"/>
    </source>
</evidence>
<feature type="transmembrane region" description="Helical" evidence="2">
    <location>
        <begin position="32"/>
        <end position="54"/>
    </location>
</feature>
<dbReference type="GeneID" id="38780857"/>
<feature type="compositionally biased region" description="Basic and acidic residues" evidence="1">
    <location>
        <begin position="222"/>
        <end position="246"/>
    </location>
</feature>